<proteinExistence type="predicted"/>
<dbReference type="Gene3D" id="2.40.70.10">
    <property type="entry name" value="Acid Proteases"/>
    <property type="match status" value="1"/>
</dbReference>
<dbReference type="EMBL" id="WBUI01000013">
    <property type="protein sequence ID" value="KAB2931548.1"/>
    <property type="molecule type" value="Genomic_DNA"/>
</dbReference>
<keyword evidence="2" id="KW-0645">Protease</keyword>
<sequence>MSDKQVTVVGWKEWAALPDLGVKRIKVKIDTGARTSALHVDDMKIFFKDGHRKVSFRIRPYRRRTDLSVLHECNVIEERSVKNSGGKVEKRPVIQTRIRLAGKEFPIEVTLTNREDMIFRMLLGRQALIGRFVVDPGRSESK</sequence>
<evidence type="ECO:0000259" key="1">
    <source>
        <dbReference type="Pfam" id="PF05618"/>
    </source>
</evidence>
<name>A0A833H0B1_9LEPT</name>
<keyword evidence="2" id="KW-0378">Hydrolase</keyword>
<reference evidence="2 3" key="1">
    <citation type="submission" date="2019-10" db="EMBL/GenBank/DDBJ databases">
        <title>Extracellular Electron Transfer in a Candidatus Methanoperedens spp. Enrichment Culture.</title>
        <authorList>
            <person name="Berger S."/>
            <person name="Rangel Shaw D."/>
            <person name="Berben T."/>
            <person name="In 'T Zandt M."/>
            <person name="Frank J."/>
            <person name="Reimann J."/>
            <person name="Jetten M.S.M."/>
            <person name="Welte C.U."/>
        </authorList>
    </citation>
    <scope>NUCLEOTIDE SEQUENCE [LARGE SCALE GENOMIC DNA]</scope>
    <source>
        <strain evidence="2">SB12</strain>
    </source>
</reference>
<dbReference type="Pfam" id="PF05618">
    <property type="entry name" value="Zn_protease"/>
    <property type="match status" value="1"/>
</dbReference>
<organism evidence="2 3">
    <name type="scientific">Leptonema illini</name>
    <dbReference type="NCBI Taxonomy" id="183"/>
    <lineage>
        <taxon>Bacteria</taxon>
        <taxon>Pseudomonadati</taxon>
        <taxon>Spirochaetota</taxon>
        <taxon>Spirochaetia</taxon>
        <taxon>Leptospirales</taxon>
        <taxon>Leptospiraceae</taxon>
        <taxon>Leptonema</taxon>
    </lineage>
</organism>
<dbReference type="PANTHER" id="PTHR38037">
    <property type="entry name" value="ZN_PROTEASE DOMAIN-CONTAINING PROTEIN"/>
    <property type="match status" value="1"/>
</dbReference>
<feature type="domain" description="Retropepsin-like aspartic endopeptidase" evidence="1">
    <location>
        <begin position="8"/>
        <end position="140"/>
    </location>
</feature>
<dbReference type="AlphaFoldDB" id="A0A833H0B1"/>
<evidence type="ECO:0000313" key="3">
    <source>
        <dbReference type="Proteomes" id="UP000460298"/>
    </source>
</evidence>
<gene>
    <name evidence="2" type="ORF">F9K24_13195</name>
</gene>
<dbReference type="GO" id="GO:0008233">
    <property type="term" value="F:peptidase activity"/>
    <property type="evidence" value="ECO:0007669"/>
    <property type="project" value="UniProtKB-KW"/>
</dbReference>
<dbReference type="PANTHER" id="PTHR38037:SF1">
    <property type="entry name" value="ATP-DEPENDENT ZINC PROTEASE DOMAIN-CONTAINING PROTEIN-RELATED"/>
    <property type="match status" value="1"/>
</dbReference>
<comment type="caution">
    <text evidence="2">The sequence shown here is derived from an EMBL/GenBank/DDBJ whole genome shotgun (WGS) entry which is preliminary data.</text>
</comment>
<dbReference type="SUPFAM" id="SSF50630">
    <property type="entry name" value="Acid proteases"/>
    <property type="match status" value="1"/>
</dbReference>
<evidence type="ECO:0000313" key="2">
    <source>
        <dbReference type="EMBL" id="KAB2931548.1"/>
    </source>
</evidence>
<protein>
    <submittedName>
        <fullName evidence="2">ATP-dependent zinc protease</fullName>
    </submittedName>
</protein>
<dbReference type="GO" id="GO:0006508">
    <property type="term" value="P:proteolysis"/>
    <property type="evidence" value="ECO:0007669"/>
    <property type="project" value="UniProtKB-KW"/>
</dbReference>
<dbReference type="InterPro" id="IPR021109">
    <property type="entry name" value="Peptidase_aspartic_dom_sf"/>
</dbReference>
<accession>A0A833H0B1</accession>
<dbReference type="InterPro" id="IPR008503">
    <property type="entry name" value="Asp_endopeptidase"/>
</dbReference>
<dbReference type="Proteomes" id="UP000460298">
    <property type="component" value="Unassembled WGS sequence"/>
</dbReference>